<sequence>MTKIFGQSMSEAHCLFVLVMVWFEINCIFRGSGLRQSKAGAQQLRLPNSLSTFEDGKALNFCFFCLGKPRRVSPSTQKVVEGVLCTLPSDV</sequence>
<evidence type="ECO:0000313" key="2">
    <source>
        <dbReference type="Proteomes" id="UP001054945"/>
    </source>
</evidence>
<name>A0AAV4SIQ6_CAEEX</name>
<dbReference type="Proteomes" id="UP001054945">
    <property type="component" value="Unassembled WGS sequence"/>
</dbReference>
<organism evidence="1 2">
    <name type="scientific">Caerostris extrusa</name>
    <name type="common">Bark spider</name>
    <name type="synonym">Caerostris bankana</name>
    <dbReference type="NCBI Taxonomy" id="172846"/>
    <lineage>
        <taxon>Eukaryota</taxon>
        <taxon>Metazoa</taxon>
        <taxon>Ecdysozoa</taxon>
        <taxon>Arthropoda</taxon>
        <taxon>Chelicerata</taxon>
        <taxon>Arachnida</taxon>
        <taxon>Araneae</taxon>
        <taxon>Araneomorphae</taxon>
        <taxon>Entelegynae</taxon>
        <taxon>Araneoidea</taxon>
        <taxon>Araneidae</taxon>
        <taxon>Caerostris</taxon>
    </lineage>
</organism>
<evidence type="ECO:0008006" key="3">
    <source>
        <dbReference type="Google" id="ProtNLM"/>
    </source>
</evidence>
<proteinExistence type="predicted"/>
<dbReference type="AlphaFoldDB" id="A0AAV4SIQ6"/>
<evidence type="ECO:0000313" key="1">
    <source>
        <dbReference type="EMBL" id="GIY33859.1"/>
    </source>
</evidence>
<keyword evidence="2" id="KW-1185">Reference proteome</keyword>
<protein>
    <recommendedName>
        <fullName evidence="3">Secreted protein</fullName>
    </recommendedName>
</protein>
<dbReference type="EMBL" id="BPLR01009697">
    <property type="protein sequence ID" value="GIY33859.1"/>
    <property type="molecule type" value="Genomic_DNA"/>
</dbReference>
<gene>
    <name evidence="1" type="ORF">CEXT_453171</name>
</gene>
<comment type="caution">
    <text evidence="1">The sequence shown here is derived from an EMBL/GenBank/DDBJ whole genome shotgun (WGS) entry which is preliminary data.</text>
</comment>
<accession>A0AAV4SIQ6</accession>
<reference evidence="1 2" key="1">
    <citation type="submission" date="2021-06" db="EMBL/GenBank/DDBJ databases">
        <title>Caerostris extrusa draft genome.</title>
        <authorList>
            <person name="Kono N."/>
            <person name="Arakawa K."/>
        </authorList>
    </citation>
    <scope>NUCLEOTIDE SEQUENCE [LARGE SCALE GENOMIC DNA]</scope>
</reference>